<evidence type="ECO:0000256" key="1">
    <source>
        <dbReference type="ARBA" id="ARBA00004642"/>
    </source>
</evidence>
<proteinExistence type="inferred from homology"/>
<keyword evidence="4" id="KW-0132">Cell division</keyword>
<organism evidence="11 12">
    <name type="scientific">Ascaris lumbricoides</name>
    <name type="common">Giant roundworm</name>
    <dbReference type="NCBI Taxonomy" id="6252"/>
    <lineage>
        <taxon>Eukaryota</taxon>
        <taxon>Metazoa</taxon>
        <taxon>Ecdysozoa</taxon>
        <taxon>Nematoda</taxon>
        <taxon>Chromadorea</taxon>
        <taxon>Rhabditida</taxon>
        <taxon>Spirurina</taxon>
        <taxon>Ascaridomorpha</taxon>
        <taxon>Ascaridoidea</taxon>
        <taxon>Ascarididae</taxon>
        <taxon>Ascaris</taxon>
    </lineage>
</organism>
<evidence type="ECO:0000256" key="6">
    <source>
        <dbReference type="ARBA" id="ARBA00022829"/>
    </source>
</evidence>
<evidence type="ECO:0000313" key="12">
    <source>
        <dbReference type="WBParaSite" id="ALUE_0000336401-mRNA-1"/>
    </source>
</evidence>
<comment type="function">
    <text evidence="9">Required for association of the cohesin complex with chromatin during interphase. Plays a role in sister chromatid cohesion and normal progression through prometaphase.</text>
</comment>
<dbReference type="SUPFAM" id="SSF48452">
    <property type="entry name" value="TPR-like"/>
    <property type="match status" value="1"/>
</dbReference>
<protein>
    <recommendedName>
        <fullName evidence="3">MAU2 chromatid cohesion factor homolog</fullName>
    </recommendedName>
    <alternativeName>
        <fullName evidence="10">Cohesin loading complex subunit SCC4 homolog</fullName>
    </alternativeName>
</protein>
<evidence type="ECO:0000256" key="4">
    <source>
        <dbReference type="ARBA" id="ARBA00022618"/>
    </source>
</evidence>
<dbReference type="GO" id="GO:0007064">
    <property type="term" value="P:mitotic sister chromatid cohesion"/>
    <property type="evidence" value="ECO:0007669"/>
    <property type="project" value="InterPro"/>
</dbReference>
<dbReference type="PANTHER" id="PTHR21394">
    <property type="entry name" value="MAU2 CHROMATID COHESION FACTOR HOMOLOG"/>
    <property type="match status" value="1"/>
</dbReference>
<comment type="subcellular location">
    <subcellularLocation>
        <location evidence="1">Nucleus</location>
        <location evidence="1">Nucleoplasm</location>
    </subcellularLocation>
</comment>
<evidence type="ECO:0000256" key="5">
    <source>
        <dbReference type="ARBA" id="ARBA00022776"/>
    </source>
</evidence>
<reference evidence="12" key="1">
    <citation type="submission" date="2017-02" db="UniProtKB">
        <authorList>
            <consortium name="WormBaseParasite"/>
        </authorList>
    </citation>
    <scope>IDENTIFICATION</scope>
</reference>
<evidence type="ECO:0000256" key="10">
    <source>
        <dbReference type="ARBA" id="ARBA00030523"/>
    </source>
</evidence>
<dbReference type="InterPro" id="IPR011990">
    <property type="entry name" value="TPR-like_helical_dom_sf"/>
</dbReference>
<keyword evidence="8" id="KW-0131">Cell cycle</keyword>
<keyword evidence="11" id="KW-1185">Reference proteome</keyword>
<keyword evidence="7" id="KW-0539">Nucleus</keyword>
<comment type="similarity">
    <text evidence="2">Belongs to the SCC4/mau-2 family.</text>
</comment>
<evidence type="ECO:0000256" key="9">
    <source>
        <dbReference type="ARBA" id="ARBA00025632"/>
    </source>
</evidence>
<keyword evidence="5" id="KW-0498">Mitosis</keyword>
<dbReference type="GO" id="GO:0007059">
    <property type="term" value="P:chromosome segregation"/>
    <property type="evidence" value="ECO:0007669"/>
    <property type="project" value="UniProtKB-KW"/>
</dbReference>
<dbReference type="InterPro" id="IPR019440">
    <property type="entry name" value="MAU2"/>
</dbReference>
<evidence type="ECO:0000256" key="2">
    <source>
        <dbReference type="ARBA" id="ARBA00008585"/>
    </source>
</evidence>
<dbReference type="Gene3D" id="1.25.40.10">
    <property type="entry name" value="Tetratricopeptide repeat domain"/>
    <property type="match status" value="1"/>
</dbReference>
<dbReference type="GO" id="GO:0051301">
    <property type="term" value="P:cell division"/>
    <property type="evidence" value="ECO:0007669"/>
    <property type="project" value="UniProtKB-KW"/>
</dbReference>
<dbReference type="Proteomes" id="UP000036681">
    <property type="component" value="Unplaced"/>
</dbReference>
<sequence>MASTSLVRPTTTGYAPSLDHAAFSLLALSEHFRIMEPPKYKMAIKCARACFKTPMSREMNAFAHLQLGKLYFYYTMNTDLAKFSLEQAYHCLKELGGDFTEHRLEAACLIAEVYLQLRVYEPVKQLLRQESQHSRAFPVLHARLLFLLAEIHRALNDCGNACEIMEAGVTIFQQLGDAPMECFFRLSNAMIISMDLSREEELMKSIMKVSDVMITIDKDHACADYIKAYCFTVQICFFISVGMLKSTKSCLRQLQVLVQTMKSTYDEAPSEWPSFDWMGKETLTALTYVLTVIQSLQNCQIDRAHKYHTIALRHISEMRRLMAKRNWPVVRRGALDALTIFEIILLENIATAQLVLARPLEAINVLGFMVEKMRQSVHLFPHFEAQAHTLMGMYCWLVRLPDDAERQFLAALKAAKDTELWTVVNLSLAIVYLMTCRESEFYGLFERITPNKLHSSSPLLRASAHFVHALHSFLHSRLQEARSHLTDSVTIVRDEGVPRIQALATLLSSRLVGSEATDMLLAASGWAAKSADQSLFLWSNHLIYELQMRYGNMEQAQVFKTKIEQQQECFSRGVHEAINAQAHALVQIAVVTEFVTVEWLSIELMSRKTTKAFIWDSVRTHNCCRS</sequence>
<dbReference type="WBParaSite" id="ALUE_0000336401-mRNA-1">
    <property type="protein sequence ID" value="ALUE_0000336401-mRNA-1"/>
    <property type="gene ID" value="ALUE_0000336401"/>
</dbReference>
<accession>A0A0M3HNQ1</accession>
<name>A0A0M3HNQ1_ASCLU</name>
<evidence type="ECO:0000313" key="11">
    <source>
        <dbReference type="Proteomes" id="UP000036681"/>
    </source>
</evidence>
<dbReference type="GO" id="GO:0005654">
    <property type="term" value="C:nucleoplasm"/>
    <property type="evidence" value="ECO:0007669"/>
    <property type="project" value="UniProtKB-SubCell"/>
</dbReference>
<keyword evidence="6" id="KW-0159">Chromosome partition</keyword>
<dbReference type="AlphaFoldDB" id="A0A0M3HNQ1"/>
<evidence type="ECO:0000256" key="3">
    <source>
        <dbReference type="ARBA" id="ARBA00017198"/>
    </source>
</evidence>
<evidence type="ECO:0000256" key="7">
    <source>
        <dbReference type="ARBA" id="ARBA00023242"/>
    </source>
</evidence>
<evidence type="ECO:0000256" key="8">
    <source>
        <dbReference type="ARBA" id="ARBA00023306"/>
    </source>
</evidence>
<dbReference type="Pfam" id="PF10345">
    <property type="entry name" value="Cohesin_load"/>
    <property type="match status" value="1"/>
</dbReference>